<dbReference type="AlphaFoldDB" id="A0A6D2KPI1"/>
<dbReference type="Proteomes" id="UP000467841">
    <property type="component" value="Unassembled WGS sequence"/>
</dbReference>
<keyword evidence="3" id="KW-1185">Reference proteome</keyword>
<feature type="compositionally biased region" description="Basic residues" evidence="1">
    <location>
        <begin position="101"/>
        <end position="114"/>
    </location>
</feature>
<feature type="compositionally biased region" description="Basic and acidic residues" evidence="1">
    <location>
        <begin position="65"/>
        <end position="93"/>
    </location>
</feature>
<dbReference type="EMBL" id="CACVBM020001607">
    <property type="protein sequence ID" value="CAA7055211.1"/>
    <property type="molecule type" value="Genomic_DNA"/>
</dbReference>
<name>A0A6D2KPI1_9BRAS</name>
<feature type="region of interest" description="Disordered" evidence="1">
    <location>
        <begin position="45"/>
        <end position="130"/>
    </location>
</feature>
<comment type="caution">
    <text evidence="2">The sequence shown here is derived from an EMBL/GenBank/DDBJ whole genome shotgun (WGS) entry which is preliminary data.</text>
</comment>
<organism evidence="2 3">
    <name type="scientific">Microthlaspi erraticum</name>
    <dbReference type="NCBI Taxonomy" id="1685480"/>
    <lineage>
        <taxon>Eukaryota</taxon>
        <taxon>Viridiplantae</taxon>
        <taxon>Streptophyta</taxon>
        <taxon>Embryophyta</taxon>
        <taxon>Tracheophyta</taxon>
        <taxon>Spermatophyta</taxon>
        <taxon>Magnoliopsida</taxon>
        <taxon>eudicotyledons</taxon>
        <taxon>Gunneridae</taxon>
        <taxon>Pentapetalae</taxon>
        <taxon>rosids</taxon>
        <taxon>malvids</taxon>
        <taxon>Brassicales</taxon>
        <taxon>Brassicaceae</taxon>
        <taxon>Coluteocarpeae</taxon>
        <taxon>Microthlaspi</taxon>
    </lineage>
</organism>
<reference evidence="2" key="1">
    <citation type="submission" date="2020-01" db="EMBL/GenBank/DDBJ databases">
        <authorList>
            <person name="Mishra B."/>
        </authorList>
    </citation>
    <scope>NUCLEOTIDE SEQUENCE [LARGE SCALE GENOMIC DNA]</scope>
</reference>
<accession>A0A6D2KPI1</accession>
<protein>
    <submittedName>
        <fullName evidence="2">Uncharacterized protein</fullName>
    </submittedName>
</protein>
<gene>
    <name evidence="2" type="ORF">MERR_LOCUS42447</name>
</gene>
<evidence type="ECO:0000313" key="2">
    <source>
        <dbReference type="EMBL" id="CAA7055211.1"/>
    </source>
</evidence>
<evidence type="ECO:0000256" key="1">
    <source>
        <dbReference type="SAM" id="MobiDB-lite"/>
    </source>
</evidence>
<evidence type="ECO:0000313" key="3">
    <source>
        <dbReference type="Proteomes" id="UP000467841"/>
    </source>
</evidence>
<feature type="region of interest" description="Disordered" evidence="1">
    <location>
        <begin position="1"/>
        <end position="32"/>
    </location>
</feature>
<proteinExistence type="predicted"/>
<feature type="compositionally biased region" description="Polar residues" evidence="1">
    <location>
        <begin position="1"/>
        <end position="19"/>
    </location>
</feature>
<sequence>MQPVNQSEGLVNCSPTSICNDNDNDSDPSSCLVPLYDRMSLDRDNLLQGLDLPPSSEPVCNKSTGETETKRSDDGGGKTKRSNDGGRKTKRSNDGLTPLRARPKTGFVKRKYYRPKVEPKRRNFPTYVPKRKTMPYTEALGIDGVEEKMTIMEQEDDDEEEKTQTS</sequence>